<organism evidence="9 10">
    <name type="scientific">Hypholoma sublateritium (strain FD-334 SS-4)</name>
    <dbReference type="NCBI Taxonomy" id="945553"/>
    <lineage>
        <taxon>Eukaryota</taxon>
        <taxon>Fungi</taxon>
        <taxon>Dikarya</taxon>
        <taxon>Basidiomycota</taxon>
        <taxon>Agaricomycotina</taxon>
        <taxon>Agaricomycetes</taxon>
        <taxon>Agaricomycetidae</taxon>
        <taxon>Agaricales</taxon>
        <taxon>Agaricineae</taxon>
        <taxon>Strophariaceae</taxon>
        <taxon>Hypholoma</taxon>
    </lineage>
</organism>
<evidence type="ECO:0000256" key="6">
    <source>
        <dbReference type="ARBA" id="ARBA00044354"/>
    </source>
</evidence>
<dbReference type="Pfam" id="PF00899">
    <property type="entry name" value="ThiF"/>
    <property type="match status" value="1"/>
</dbReference>
<dbReference type="GO" id="GO:0005737">
    <property type="term" value="C:cytoplasm"/>
    <property type="evidence" value="ECO:0007669"/>
    <property type="project" value="TreeGrafter"/>
</dbReference>
<dbReference type="InterPro" id="IPR035985">
    <property type="entry name" value="Ubiquitin-activating_enz"/>
</dbReference>
<dbReference type="OrthoDB" id="1708823at2759"/>
<sequence>MANSSESGDHPNQNDIRSTDLTEEEATRYDRQMRLWGIDAQQRMRNATILVVRLRGVATEAIKNVVLAGIGKLVIVDDENVSEEDLGAGFFFRDEDVGMKRLDAAKLRIESLNPLVTVETITDSSILNDGLESVIKIVDLVCVTDWNQDGLSRINEVCRTYQKPFYCGGTYGLVGYIFCDLMSHSYLAQDRASAKVQPKTIKTTATYTPLSHAIRHKWNNLTKRQTKEVNPALFFAILGESIWKFQSMHGKLPDDAKQVNELEDIANSLISEAEVNKQVLIGEPRELLSSLSTTACHEFSPVCAIVGGMLAQDILKALGGREPPIANFFVFDGNTGGGTVCRMNMP</sequence>
<comment type="subcellular location">
    <subcellularLocation>
        <location evidence="1">Nucleus</location>
    </subcellularLocation>
</comment>
<accession>A0A0D2PX58</accession>
<name>A0A0D2PX58_HYPSF</name>
<evidence type="ECO:0000256" key="2">
    <source>
        <dbReference type="ARBA" id="ARBA00004718"/>
    </source>
</evidence>
<dbReference type="GO" id="GO:0019948">
    <property type="term" value="F:SUMO activating enzyme activity"/>
    <property type="evidence" value="ECO:0007669"/>
    <property type="project" value="TreeGrafter"/>
</dbReference>
<feature type="compositionally biased region" description="Polar residues" evidence="7">
    <location>
        <begin position="1"/>
        <end position="16"/>
    </location>
</feature>
<evidence type="ECO:0000259" key="8">
    <source>
        <dbReference type="Pfam" id="PF00899"/>
    </source>
</evidence>
<dbReference type="AlphaFoldDB" id="A0A0D2PX58"/>
<comment type="pathway">
    <text evidence="2">Protein modification; protein sumoylation.</text>
</comment>
<evidence type="ECO:0000256" key="7">
    <source>
        <dbReference type="SAM" id="MobiDB-lite"/>
    </source>
</evidence>
<dbReference type="GO" id="GO:0031510">
    <property type="term" value="C:SUMO activating enzyme complex"/>
    <property type="evidence" value="ECO:0007669"/>
    <property type="project" value="TreeGrafter"/>
</dbReference>
<dbReference type="GO" id="GO:0016925">
    <property type="term" value="P:protein sumoylation"/>
    <property type="evidence" value="ECO:0007669"/>
    <property type="project" value="TreeGrafter"/>
</dbReference>
<feature type="domain" description="THIF-type NAD/FAD binding fold" evidence="8">
    <location>
        <begin position="29"/>
        <end position="342"/>
    </location>
</feature>
<reference evidence="10" key="1">
    <citation type="submission" date="2014-04" db="EMBL/GenBank/DDBJ databases">
        <title>Evolutionary Origins and Diversification of the Mycorrhizal Mutualists.</title>
        <authorList>
            <consortium name="DOE Joint Genome Institute"/>
            <consortium name="Mycorrhizal Genomics Consortium"/>
            <person name="Kohler A."/>
            <person name="Kuo A."/>
            <person name="Nagy L.G."/>
            <person name="Floudas D."/>
            <person name="Copeland A."/>
            <person name="Barry K.W."/>
            <person name="Cichocki N."/>
            <person name="Veneault-Fourrey C."/>
            <person name="LaButti K."/>
            <person name="Lindquist E.A."/>
            <person name="Lipzen A."/>
            <person name="Lundell T."/>
            <person name="Morin E."/>
            <person name="Murat C."/>
            <person name="Riley R."/>
            <person name="Ohm R."/>
            <person name="Sun H."/>
            <person name="Tunlid A."/>
            <person name="Henrissat B."/>
            <person name="Grigoriev I.V."/>
            <person name="Hibbett D.S."/>
            <person name="Martin F."/>
        </authorList>
    </citation>
    <scope>NUCLEOTIDE SEQUENCE [LARGE SCALE GENOMIC DNA]</scope>
    <source>
        <strain evidence="10">FD-334 SS-4</strain>
    </source>
</reference>
<dbReference type="Gene3D" id="3.40.50.720">
    <property type="entry name" value="NAD(P)-binding Rossmann-like Domain"/>
    <property type="match status" value="1"/>
</dbReference>
<dbReference type="OMA" id="EFFGQFD"/>
<dbReference type="PRINTS" id="PR01849">
    <property type="entry name" value="UBIQUITINACT"/>
</dbReference>
<keyword evidence="4" id="KW-0833">Ubl conjugation pathway</keyword>
<proteinExistence type="inferred from homology"/>
<evidence type="ECO:0000256" key="1">
    <source>
        <dbReference type="ARBA" id="ARBA00004123"/>
    </source>
</evidence>
<dbReference type="EMBL" id="KN817539">
    <property type="protein sequence ID" value="KJA24035.1"/>
    <property type="molecule type" value="Genomic_DNA"/>
</dbReference>
<dbReference type="SUPFAM" id="SSF69572">
    <property type="entry name" value="Activating enzymes of the ubiquitin-like proteins"/>
    <property type="match status" value="1"/>
</dbReference>
<evidence type="ECO:0000313" key="9">
    <source>
        <dbReference type="EMBL" id="KJA24035.1"/>
    </source>
</evidence>
<dbReference type="InterPro" id="IPR000594">
    <property type="entry name" value="ThiF_NAD_FAD-bd"/>
</dbReference>
<dbReference type="PANTHER" id="PTHR10953:SF162">
    <property type="entry name" value="SUMO-ACTIVATING ENZYME SUBUNIT 1"/>
    <property type="match status" value="1"/>
</dbReference>
<dbReference type="STRING" id="945553.A0A0D2PX58"/>
<evidence type="ECO:0000256" key="4">
    <source>
        <dbReference type="ARBA" id="ARBA00022786"/>
    </source>
</evidence>
<evidence type="ECO:0000256" key="5">
    <source>
        <dbReference type="ARBA" id="ARBA00023242"/>
    </source>
</evidence>
<keyword evidence="10" id="KW-1185">Reference proteome</keyword>
<gene>
    <name evidence="9" type="ORF">HYPSUDRAFT_136891</name>
</gene>
<evidence type="ECO:0000313" key="10">
    <source>
        <dbReference type="Proteomes" id="UP000054270"/>
    </source>
</evidence>
<feature type="region of interest" description="Disordered" evidence="7">
    <location>
        <begin position="1"/>
        <end position="24"/>
    </location>
</feature>
<protein>
    <recommendedName>
        <fullName evidence="6">Ubiquitin-like 1-activating enzyme E1A</fullName>
    </recommendedName>
</protein>
<dbReference type="PANTHER" id="PTHR10953">
    <property type="entry name" value="UBIQUITIN-ACTIVATING ENZYME E1"/>
    <property type="match status" value="1"/>
</dbReference>
<evidence type="ECO:0000256" key="3">
    <source>
        <dbReference type="ARBA" id="ARBA00005673"/>
    </source>
</evidence>
<dbReference type="Proteomes" id="UP000054270">
    <property type="component" value="Unassembled WGS sequence"/>
</dbReference>
<comment type="similarity">
    <text evidence="3">Belongs to the ubiquitin-activating E1 family.</text>
</comment>
<dbReference type="InterPro" id="IPR045886">
    <property type="entry name" value="ThiF/MoeB/HesA"/>
</dbReference>
<dbReference type="InterPro" id="IPR000011">
    <property type="entry name" value="UBQ/SUMO-activ_enz_E1-like"/>
</dbReference>
<keyword evidence="5" id="KW-0539">Nucleus</keyword>